<keyword evidence="4 6" id="KW-0456">Lyase</keyword>
<protein>
    <submittedName>
        <fullName evidence="6">2-dehydro-3-deoxy-6-phosphogalactonate aldolase</fullName>
        <ecNumber evidence="6">4.1.2.21</ecNumber>
    </submittedName>
</protein>
<organism evidence="6 7">
    <name type="scientific">Occultella aeris</name>
    <dbReference type="NCBI Taxonomy" id="2761496"/>
    <lineage>
        <taxon>Bacteria</taxon>
        <taxon>Bacillati</taxon>
        <taxon>Actinomycetota</taxon>
        <taxon>Actinomycetes</taxon>
        <taxon>Micrococcales</taxon>
        <taxon>Ruaniaceae</taxon>
        <taxon>Occultella</taxon>
    </lineage>
</organism>
<dbReference type="AlphaFoldDB" id="A0A7M4DN26"/>
<comment type="caution">
    <text evidence="6">The sequence shown here is derived from an EMBL/GenBank/DDBJ whole genome shotgun (WGS) entry which is preliminary data.</text>
</comment>
<dbReference type="EMBL" id="CACRYJ010000053">
    <property type="protein sequence ID" value="VZO38836.1"/>
    <property type="molecule type" value="Genomic_DNA"/>
</dbReference>
<gene>
    <name evidence="6" type="primary">dgoA</name>
    <name evidence="6" type="ORF">HALOF300_03554</name>
</gene>
<dbReference type="GO" id="GO:0008674">
    <property type="term" value="F:2-dehydro-3-deoxy-6-phosphogalactonate aldolase activity"/>
    <property type="evidence" value="ECO:0007669"/>
    <property type="project" value="UniProtKB-EC"/>
</dbReference>
<dbReference type="CDD" id="cd00452">
    <property type="entry name" value="KDPG_aldolase"/>
    <property type="match status" value="1"/>
</dbReference>
<name>A0A7M4DN26_9MICO</name>
<sequence length="210" mass="21650">MTTSAVHPFTAYFDAAYAAVPVMAILRGYSPERTVELCTRAWDLGLTQVEVPIQTPEAVPSLEAAVAAARERGAEVGAGTVTTPEQVDLAHQVGAVFTVAPGFDPEVIARSVELGVPHVPGVSTPSEIQQSVRLGLTWVKAFPASVLGPAWIKAVLAPFPGVKMVATGGINAANAAAYLDAGARVVSLGSALEDPSQLDRVAALLASRVA</sequence>
<reference evidence="6 7" key="1">
    <citation type="submission" date="2019-11" db="EMBL/GenBank/DDBJ databases">
        <authorList>
            <person name="Criscuolo A."/>
        </authorList>
    </citation>
    <scope>NUCLEOTIDE SEQUENCE [LARGE SCALE GENOMIC DNA]</scope>
    <source>
        <strain evidence="6">CIP111667</strain>
    </source>
</reference>
<dbReference type="Gene3D" id="3.20.20.70">
    <property type="entry name" value="Aldolase class I"/>
    <property type="match status" value="1"/>
</dbReference>
<evidence type="ECO:0000313" key="6">
    <source>
        <dbReference type="EMBL" id="VZO38836.1"/>
    </source>
</evidence>
<dbReference type="InterPro" id="IPR013785">
    <property type="entry name" value="Aldolase_TIM"/>
</dbReference>
<dbReference type="Pfam" id="PF01081">
    <property type="entry name" value="Aldolase"/>
    <property type="match status" value="1"/>
</dbReference>
<proteinExistence type="inferred from homology"/>
<evidence type="ECO:0000256" key="4">
    <source>
        <dbReference type="ARBA" id="ARBA00023239"/>
    </source>
</evidence>
<comment type="similarity">
    <text evidence="2">Belongs to the KHG/KDPG aldolase family.</text>
</comment>
<dbReference type="PANTHER" id="PTHR30246:SF1">
    <property type="entry name" value="2-DEHYDRO-3-DEOXY-6-PHOSPHOGALACTONATE ALDOLASE-RELATED"/>
    <property type="match status" value="1"/>
</dbReference>
<evidence type="ECO:0000256" key="3">
    <source>
        <dbReference type="ARBA" id="ARBA00011233"/>
    </source>
</evidence>
<evidence type="ECO:0000256" key="5">
    <source>
        <dbReference type="ARBA" id="ARBA00023277"/>
    </source>
</evidence>
<comment type="subunit">
    <text evidence="3">Homotrimer.</text>
</comment>
<keyword evidence="5" id="KW-0119">Carbohydrate metabolism</keyword>
<dbReference type="Proteomes" id="UP000419743">
    <property type="component" value="Unassembled WGS sequence"/>
</dbReference>
<dbReference type="RefSeq" id="WP_231955552.1">
    <property type="nucleotide sequence ID" value="NZ_CACRYJ010000053.1"/>
</dbReference>
<accession>A0A7M4DN26</accession>
<evidence type="ECO:0000256" key="2">
    <source>
        <dbReference type="ARBA" id="ARBA00006906"/>
    </source>
</evidence>
<dbReference type="InterPro" id="IPR000887">
    <property type="entry name" value="Aldlse_KDPG_KHG"/>
</dbReference>
<keyword evidence="7" id="KW-1185">Reference proteome</keyword>
<dbReference type="PANTHER" id="PTHR30246">
    <property type="entry name" value="2-KETO-3-DEOXY-6-PHOSPHOGLUCONATE ALDOLASE"/>
    <property type="match status" value="1"/>
</dbReference>
<comment type="pathway">
    <text evidence="1">Carbohydrate acid metabolism.</text>
</comment>
<dbReference type="SUPFAM" id="SSF51569">
    <property type="entry name" value="Aldolase"/>
    <property type="match status" value="1"/>
</dbReference>
<evidence type="ECO:0000256" key="1">
    <source>
        <dbReference type="ARBA" id="ARBA00004761"/>
    </source>
</evidence>
<dbReference type="EC" id="4.1.2.21" evidence="6"/>
<evidence type="ECO:0000313" key="7">
    <source>
        <dbReference type="Proteomes" id="UP000419743"/>
    </source>
</evidence>